<evidence type="ECO:0000313" key="3">
    <source>
        <dbReference type="Proteomes" id="UP001150942"/>
    </source>
</evidence>
<feature type="region of interest" description="Disordered" evidence="1">
    <location>
        <begin position="1"/>
        <end position="24"/>
    </location>
</feature>
<keyword evidence="3" id="KW-1185">Reference proteome</keyword>
<reference evidence="2" key="2">
    <citation type="journal article" date="2023" name="IMA Fungus">
        <title>Comparative genomic study of the Penicillium genus elucidates a diverse pangenome and 15 lateral gene transfer events.</title>
        <authorList>
            <person name="Petersen C."/>
            <person name="Sorensen T."/>
            <person name="Nielsen M.R."/>
            <person name="Sondergaard T.E."/>
            <person name="Sorensen J.L."/>
            <person name="Fitzpatrick D.A."/>
            <person name="Frisvad J.C."/>
            <person name="Nielsen K.L."/>
        </authorList>
    </citation>
    <scope>NUCLEOTIDE SEQUENCE</scope>
    <source>
        <strain evidence="2">IBT 20477</strain>
    </source>
</reference>
<accession>A0A9W9IWN2</accession>
<reference evidence="2" key="1">
    <citation type="submission" date="2022-11" db="EMBL/GenBank/DDBJ databases">
        <authorList>
            <person name="Petersen C."/>
        </authorList>
    </citation>
    <scope>NUCLEOTIDE SEQUENCE</scope>
    <source>
        <strain evidence="2">IBT 20477</strain>
    </source>
</reference>
<name>A0A9W9IWN2_9EURO</name>
<evidence type="ECO:0000256" key="1">
    <source>
        <dbReference type="SAM" id="MobiDB-lite"/>
    </source>
</evidence>
<gene>
    <name evidence="2" type="ORF">N7449_011242</name>
</gene>
<comment type="caution">
    <text evidence="2">The sequence shown here is derived from an EMBL/GenBank/DDBJ whole genome shotgun (WGS) entry which is preliminary data.</text>
</comment>
<proteinExistence type="predicted"/>
<feature type="compositionally biased region" description="Polar residues" evidence="1">
    <location>
        <begin position="1"/>
        <end position="12"/>
    </location>
</feature>
<protein>
    <submittedName>
        <fullName evidence="2">Uncharacterized protein</fullName>
    </submittedName>
</protein>
<dbReference type="EMBL" id="JAPQKQ010000008">
    <property type="protein sequence ID" value="KAJ5186478.1"/>
    <property type="molecule type" value="Genomic_DNA"/>
</dbReference>
<organism evidence="2 3">
    <name type="scientific">Penicillium cf. viridicatum</name>
    <dbReference type="NCBI Taxonomy" id="2972119"/>
    <lineage>
        <taxon>Eukaryota</taxon>
        <taxon>Fungi</taxon>
        <taxon>Dikarya</taxon>
        <taxon>Ascomycota</taxon>
        <taxon>Pezizomycotina</taxon>
        <taxon>Eurotiomycetes</taxon>
        <taxon>Eurotiomycetidae</taxon>
        <taxon>Eurotiales</taxon>
        <taxon>Aspergillaceae</taxon>
        <taxon>Penicillium</taxon>
    </lineage>
</organism>
<feature type="region of interest" description="Disordered" evidence="1">
    <location>
        <begin position="39"/>
        <end position="69"/>
    </location>
</feature>
<feature type="compositionally biased region" description="Basic and acidic residues" evidence="1">
    <location>
        <begin position="43"/>
        <end position="63"/>
    </location>
</feature>
<dbReference type="Proteomes" id="UP001150942">
    <property type="component" value="Unassembled WGS sequence"/>
</dbReference>
<evidence type="ECO:0000313" key="2">
    <source>
        <dbReference type="EMBL" id="KAJ5186478.1"/>
    </source>
</evidence>
<dbReference type="AlphaFoldDB" id="A0A9W9IWN2"/>
<sequence length="69" mass="7994">MLAHLTSKQHNMTAEDANTLIDEKTQFETIVRESRVLNKSRKRDVYTGEEGERAEKAADQPEKKRLRGH</sequence>